<dbReference type="EMBL" id="CM042038">
    <property type="protein sequence ID" value="KAI3731216.1"/>
    <property type="molecule type" value="Genomic_DNA"/>
</dbReference>
<organism evidence="1 2">
    <name type="scientific">Smallanthus sonchifolius</name>
    <dbReference type="NCBI Taxonomy" id="185202"/>
    <lineage>
        <taxon>Eukaryota</taxon>
        <taxon>Viridiplantae</taxon>
        <taxon>Streptophyta</taxon>
        <taxon>Embryophyta</taxon>
        <taxon>Tracheophyta</taxon>
        <taxon>Spermatophyta</taxon>
        <taxon>Magnoliopsida</taxon>
        <taxon>eudicotyledons</taxon>
        <taxon>Gunneridae</taxon>
        <taxon>Pentapetalae</taxon>
        <taxon>asterids</taxon>
        <taxon>campanulids</taxon>
        <taxon>Asterales</taxon>
        <taxon>Asteraceae</taxon>
        <taxon>Asteroideae</taxon>
        <taxon>Heliantheae alliance</taxon>
        <taxon>Millerieae</taxon>
        <taxon>Smallanthus</taxon>
    </lineage>
</organism>
<keyword evidence="2" id="KW-1185">Reference proteome</keyword>
<reference evidence="2" key="1">
    <citation type="journal article" date="2022" name="Mol. Ecol. Resour.">
        <title>The genomes of chicory, endive, great burdock and yacon provide insights into Asteraceae palaeo-polyploidization history and plant inulin production.</title>
        <authorList>
            <person name="Fan W."/>
            <person name="Wang S."/>
            <person name="Wang H."/>
            <person name="Wang A."/>
            <person name="Jiang F."/>
            <person name="Liu H."/>
            <person name="Zhao H."/>
            <person name="Xu D."/>
            <person name="Zhang Y."/>
        </authorList>
    </citation>
    <scope>NUCLEOTIDE SEQUENCE [LARGE SCALE GENOMIC DNA]</scope>
    <source>
        <strain evidence="2">cv. Yunnan</strain>
    </source>
</reference>
<dbReference type="Proteomes" id="UP001056120">
    <property type="component" value="Linkage Group LG21"/>
</dbReference>
<proteinExistence type="predicted"/>
<accession>A0ACB9CAC2</accession>
<protein>
    <submittedName>
        <fullName evidence="1">Uncharacterized protein</fullName>
    </submittedName>
</protein>
<evidence type="ECO:0000313" key="1">
    <source>
        <dbReference type="EMBL" id="KAI3731216.1"/>
    </source>
</evidence>
<sequence>MDALIASYGDTSSDSESDSQLPIVVSDNRSPPAAALPPPPIDLLNPPNTLGTFDYMERNTTSRIRSFPHIEGNYALHVCILVGFPLQRK</sequence>
<reference evidence="1 2" key="2">
    <citation type="journal article" date="2022" name="Mol. Ecol. Resour.">
        <title>The genomes of chicory, endive, great burdock and yacon provide insights into Asteraceae paleo-polyploidization history and plant inulin production.</title>
        <authorList>
            <person name="Fan W."/>
            <person name="Wang S."/>
            <person name="Wang H."/>
            <person name="Wang A."/>
            <person name="Jiang F."/>
            <person name="Liu H."/>
            <person name="Zhao H."/>
            <person name="Xu D."/>
            <person name="Zhang Y."/>
        </authorList>
    </citation>
    <scope>NUCLEOTIDE SEQUENCE [LARGE SCALE GENOMIC DNA]</scope>
    <source>
        <strain evidence="2">cv. Yunnan</strain>
        <tissue evidence="1">Leaves</tissue>
    </source>
</reference>
<comment type="caution">
    <text evidence="1">The sequence shown here is derived from an EMBL/GenBank/DDBJ whole genome shotgun (WGS) entry which is preliminary data.</text>
</comment>
<evidence type="ECO:0000313" key="2">
    <source>
        <dbReference type="Proteomes" id="UP001056120"/>
    </source>
</evidence>
<gene>
    <name evidence="1" type="ORF">L1987_62401</name>
</gene>
<name>A0ACB9CAC2_9ASTR</name>